<keyword evidence="3 7" id="KW-0812">Transmembrane</keyword>
<dbReference type="GO" id="GO:0055085">
    <property type="term" value="P:transmembrane transport"/>
    <property type="evidence" value="ECO:0007669"/>
    <property type="project" value="InterPro"/>
</dbReference>
<feature type="domain" description="Amino acid permease/ SLC12A" evidence="8">
    <location>
        <begin position="16"/>
        <end position="446"/>
    </location>
</feature>
<feature type="transmembrane region" description="Helical" evidence="7">
    <location>
        <begin position="198"/>
        <end position="219"/>
    </location>
</feature>
<dbReference type="GO" id="GO:0006865">
    <property type="term" value="P:amino acid transport"/>
    <property type="evidence" value="ECO:0007669"/>
    <property type="project" value="UniProtKB-KW"/>
</dbReference>
<dbReference type="AlphaFoldDB" id="A0A0M0L795"/>
<dbReference type="PANTHER" id="PTHR43495">
    <property type="entry name" value="GABA PERMEASE"/>
    <property type="match status" value="1"/>
</dbReference>
<dbReference type="Pfam" id="PF00324">
    <property type="entry name" value="AA_permease"/>
    <property type="match status" value="1"/>
</dbReference>
<feature type="transmembrane region" description="Helical" evidence="7">
    <location>
        <begin position="125"/>
        <end position="146"/>
    </location>
</feature>
<feature type="transmembrane region" description="Helical" evidence="7">
    <location>
        <begin position="100"/>
        <end position="119"/>
    </location>
</feature>
<feature type="transmembrane region" description="Helical" evidence="7">
    <location>
        <begin position="331"/>
        <end position="352"/>
    </location>
</feature>
<evidence type="ECO:0000256" key="3">
    <source>
        <dbReference type="ARBA" id="ARBA00022692"/>
    </source>
</evidence>
<evidence type="ECO:0000256" key="7">
    <source>
        <dbReference type="SAM" id="Phobius"/>
    </source>
</evidence>
<dbReference type="OrthoDB" id="9780162at2"/>
<evidence type="ECO:0000313" key="9">
    <source>
        <dbReference type="EMBL" id="KOO46909.1"/>
    </source>
</evidence>
<dbReference type="PROSITE" id="PS00218">
    <property type="entry name" value="AMINO_ACID_PERMEASE_1"/>
    <property type="match status" value="1"/>
</dbReference>
<dbReference type="FunFam" id="1.20.1740.10:FF:000001">
    <property type="entry name" value="Amino acid permease"/>
    <property type="match status" value="1"/>
</dbReference>
<sequence length="457" mass="50865">MEKGNQQLKRTLQARHIMMLALGGAIGAGLFKGSSAAIDIAGPAVIVAYLIGGIILLFIMQGLAEMAVKNPNARTFRDLVQPILGDFSAHFLDWIYWKMWVLNIAAEGIVAAMFIQYWFPSVPTWLLVLLIAILITLLNVFSVKLFAEAEYWMASVKIAVIVLFIIFGVLLLFVPFQGHEPTGFANLTAHDGFFPNGTKGLIAAMLVVVYSYGGTEMIGVTLAEAQNPEKVIPKAIRNTFVRIVGFYVLPFLIIVSLMPWDKVNESSQSPFVIVFDSIGIPYASDIMNAIILLAIFSSMNSGLYASSRVLFTQSEDGKVPKIFSKLSKKRVPFVAVITCTAALYLGVLISFVAGDQTFNYLMGSLSYTVLFIWFFITLAHLRSRSKGEVDLQKYHVKWFPYTTWFALICIIAIFFGILFTTSIIQTIITMCIYLVITLSYFYQNSPKKRSMNLASNK</sequence>
<feature type="transmembrane region" description="Helical" evidence="7">
    <location>
        <begin position="286"/>
        <end position="311"/>
    </location>
</feature>
<gene>
    <name evidence="9" type="ORF">AMD01_08305</name>
</gene>
<dbReference type="PATRIC" id="fig|284581.3.peg.3715"/>
<comment type="caution">
    <text evidence="9">The sequence shown here is derived from an EMBL/GenBank/DDBJ whole genome shotgun (WGS) entry which is preliminary data.</text>
</comment>
<evidence type="ECO:0000256" key="6">
    <source>
        <dbReference type="ARBA" id="ARBA00023136"/>
    </source>
</evidence>
<feature type="transmembrane region" description="Helical" evidence="7">
    <location>
        <begin position="240"/>
        <end position="260"/>
    </location>
</feature>
<evidence type="ECO:0000256" key="2">
    <source>
        <dbReference type="ARBA" id="ARBA00022448"/>
    </source>
</evidence>
<feature type="transmembrane region" description="Helical" evidence="7">
    <location>
        <begin position="398"/>
        <end position="417"/>
    </location>
</feature>
<organism evidence="9 10">
    <name type="scientific">Priestia koreensis</name>
    <dbReference type="NCBI Taxonomy" id="284581"/>
    <lineage>
        <taxon>Bacteria</taxon>
        <taxon>Bacillati</taxon>
        <taxon>Bacillota</taxon>
        <taxon>Bacilli</taxon>
        <taxon>Bacillales</taxon>
        <taxon>Bacillaceae</taxon>
        <taxon>Priestia</taxon>
    </lineage>
</organism>
<comment type="subcellular location">
    <subcellularLocation>
        <location evidence="1">Cell membrane</location>
        <topology evidence="1">Multi-pass membrane protein</topology>
    </subcellularLocation>
</comment>
<dbReference type="PANTHER" id="PTHR43495:SF5">
    <property type="entry name" value="GAMMA-AMINOBUTYRIC ACID PERMEASE"/>
    <property type="match status" value="1"/>
</dbReference>
<dbReference type="EMBL" id="LILC01000011">
    <property type="protein sequence ID" value="KOO46909.1"/>
    <property type="molecule type" value="Genomic_DNA"/>
</dbReference>
<keyword evidence="6 7" id="KW-0472">Membrane</keyword>
<evidence type="ECO:0000259" key="8">
    <source>
        <dbReference type="Pfam" id="PF00324"/>
    </source>
</evidence>
<feature type="transmembrane region" description="Helical" evidence="7">
    <location>
        <begin position="423"/>
        <end position="442"/>
    </location>
</feature>
<dbReference type="RefSeq" id="WP_053400918.1">
    <property type="nucleotide sequence ID" value="NZ_JAUKEN010000001.1"/>
</dbReference>
<evidence type="ECO:0000313" key="10">
    <source>
        <dbReference type="Proteomes" id="UP000037558"/>
    </source>
</evidence>
<keyword evidence="4" id="KW-0029">Amino-acid transport</keyword>
<dbReference type="Proteomes" id="UP000037558">
    <property type="component" value="Unassembled WGS sequence"/>
</dbReference>
<evidence type="ECO:0000256" key="5">
    <source>
        <dbReference type="ARBA" id="ARBA00022989"/>
    </source>
</evidence>
<feature type="transmembrane region" description="Helical" evidence="7">
    <location>
        <begin position="158"/>
        <end position="178"/>
    </location>
</feature>
<keyword evidence="5 7" id="KW-1133">Transmembrane helix</keyword>
<evidence type="ECO:0000256" key="1">
    <source>
        <dbReference type="ARBA" id="ARBA00004651"/>
    </source>
</evidence>
<dbReference type="Gene3D" id="1.20.1740.10">
    <property type="entry name" value="Amino acid/polyamine transporter I"/>
    <property type="match status" value="1"/>
</dbReference>
<proteinExistence type="predicted"/>
<accession>A0A0M0L795</accession>
<dbReference type="InterPro" id="IPR004840">
    <property type="entry name" value="Amino_acid_permease_CS"/>
</dbReference>
<dbReference type="PIRSF" id="PIRSF006060">
    <property type="entry name" value="AA_transporter"/>
    <property type="match status" value="1"/>
</dbReference>
<keyword evidence="10" id="KW-1185">Reference proteome</keyword>
<dbReference type="InterPro" id="IPR004841">
    <property type="entry name" value="AA-permease/SLC12A_dom"/>
</dbReference>
<feature type="transmembrane region" description="Helical" evidence="7">
    <location>
        <begin position="358"/>
        <end position="378"/>
    </location>
</feature>
<feature type="transmembrane region" description="Helical" evidence="7">
    <location>
        <begin position="46"/>
        <end position="68"/>
    </location>
</feature>
<keyword evidence="2" id="KW-0813">Transport</keyword>
<reference evidence="10" key="1">
    <citation type="submission" date="2015-08" db="EMBL/GenBank/DDBJ databases">
        <title>Fjat-14210 dsm16467.</title>
        <authorList>
            <person name="Liu B."/>
            <person name="Wang J."/>
            <person name="Zhu Y."/>
            <person name="Liu G."/>
            <person name="Chen Q."/>
            <person name="Chen Z."/>
            <person name="Lan J."/>
            <person name="Che J."/>
            <person name="Ge C."/>
            <person name="Shi H."/>
            <person name="Pan Z."/>
            <person name="Liu X."/>
        </authorList>
    </citation>
    <scope>NUCLEOTIDE SEQUENCE [LARGE SCALE GENOMIC DNA]</scope>
    <source>
        <strain evidence="10">DSM 16467</strain>
    </source>
</reference>
<dbReference type="GO" id="GO:0005886">
    <property type="term" value="C:plasma membrane"/>
    <property type="evidence" value="ECO:0007669"/>
    <property type="project" value="UniProtKB-SubCell"/>
</dbReference>
<protein>
    <submittedName>
        <fullName evidence="9">Amino acid permease</fullName>
    </submittedName>
</protein>
<name>A0A0M0L795_9BACI</name>
<evidence type="ECO:0000256" key="4">
    <source>
        <dbReference type="ARBA" id="ARBA00022970"/>
    </source>
</evidence>